<evidence type="ECO:0008006" key="3">
    <source>
        <dbReference type="Google" id="ProtNLM"/>
    </source>
</evidence>
<name>A0ABM8Q315_9BACT</name>
<proteinExistence type="predicted"/>
<evidence type="ECO:0000313" key="1">
    <source>
        <dbReference type="EMBL" id="CAD7287233.1"/>
    </source>
</evidence>
<keyword evidence="2" id="KW-1185">Reference proteome</keyword>
<comment type="caution">
    <text evidence="1">The sequence shown here is derived from an EMBL/GenBank/DDBJ whole genome shotgun (WGS) entry which is preliminary data.</text>
</comment>
<gene>
    <name evidence="1" type="ORF">LMG8286_00864</name>
</gene>
<dbReference type="RefSeq" id="WP_230056618.1">
    <property type="nucleotide sequence ID" value="NZ_CAJHOE010000001.1"/>
</dbReference>
<protein>
    <recommendedName>
        <fullName evidence="3">DUF5644 domain-containing protein</fullName>
    </recommendedName>
</protein>
<evidence type="ECO:0000313" key="2">
    <source>
        <dbReference type="Proteomes" id="UP000789359"/>
    </source>
</evidence>
<dbReference type="Proteomes" id="UP000789359">
    <property type="component" value="Unassembled WGS sequence"/>
</dbReference>
<accession>A0ABM8Q315</accession>
<organism evidence="1 2">
    <name type="scientific">Campylobacter suis</name>
    <dbReference type="NCBI Taxonomy" id="2790657"/>
    <lineage>
        <taxon>Bacteria</taxon>
        <taxon>Pseudomonadati</taxon>
        <taxon>Campylobacterota</taxon>
        <taxon>Epsilonproteobacteria</taxon>
        <taxon>Campylobacterales</taxon>
        <taxon>Campylobacteraceae</taxon>
        <taxon>Campylobacter</taxon>
    </lineage>
</organism>
<dbReference type="EMBL" id="CAJHOE010000001">
    <property type="protein sequence ID" value="CAD7287233.1"/>
    <property type="molecule type" value="Genomic_DNA"/>
</dbReference>
<sequence>MKFTFSDGIVVLRPVGFLDLTNDDWLDDEDVALIVAKNTKCMLLSLKEVVLFSPGWMTFIIDKLKNLAKQHDISVAICDYDGIMHDFFIKSCAKFINFSLFASEDLARLFYSQKFYDVKSGEILLYNERIEQREFVASRLGELGYEFGSFSDRDEFLARSKDAKYIVDSTTHLTVQKFDFKVCFKDGVVIYKINGMIDTEFINKFDTIYHEQLLVCGFEYFVFWVNMSVGLNAHGANFMLKLAKNTAQYGGLVCVCGVKEQNMSTELVMSLYSAGILLYQNIGDFFNDDTVLYRSKNDTHEFLARSVTKNIIDILPSVMGIVADVFVPFYKDQISLANTKIATLPVFESEMVFGCAIFYEELGMRLLVGIKLEKMQAICAFFGENSSEKSSIVSSYTKIFSIITDKILYFLMSKGIKAKLGMPRIFIQNFFYDDKTKGALSTIKSADDELGVIFLSR</sequence>
<reference evidence="1 2" key="1">
    <citation type="submission" date="2020-11" db="EMBL/GenBank/DDBJ databases">
        <authorList>
            <person name="Peeters C."/>
        </authorList>
    </citation>
    <scope>NUCLEOTIDE SEQUENCE [LARGE SCALE GENOMIC DNA]</scope>
    <source>
        <strain evidence="1 2">LMG 8286</strain>
    </source>
</reference>